<dbReference type="EMBL" id="CP010311">
    <property type="protein sequence ID" value="AJF07939.1"/>
    <property type="molecule type" value="Genomic_DNA"/>
</dbReference>
<dbReference type="NCBIfam" id="NF033542">
    <property type="entry name" value="transpos_IS110"/>
    <property type="match status" value="1"/>
</dbReference>
<dbReference type="OrthoDB" id="9815354at2"/>
<dbReference type="Pfam" id="PF02371">
    <property type="entry name" value="Transposase_20"/>
    <property type="match status" value="1"/>
</dbReference>
<dbReference type="HOGENOM" id="CLU_036902_11_1_7"/>
<dbReference type="KEGG" id="gsb:GSUB_06665"/>
<dbReference type="AlphaFoldDB" id="A0A0B5FIA9"/>
<dbReference type="RefSeq" id="WP_040202192.1">
    <property type="nucleotide sequence ID" value="NZ_CP010311.1"/>
</dbReference>
<dbReference type="GO" id="GO:0006313">
    <property type="term" value="P:DNA transposition"/>
    <property type="evidence" value="ECO:0007669"/>
    <property type="project" value="InterPro"/>
</dbReference>
<dbReference type="PANTHER" id="PTHR33055:SF13">
    <property type="entry name" value="TRANSPOSASE"/>
    <property type="match status" value="1"/>
</dbReference>
<evidence type="ECO:0000313" key="5">
    <source>
        <dbReference type="Proteomes" id="UP000035036"/>
    </source>
</evidence>
<accession>A0A0B5FIA9</accession>
<gene>
    <name evidence="3" type="ORF">GSUB_06560</name>
    <name evidence="4" type="ORF">GSUB_06665</name>
</gene>
<dbReference type="Pfam" id="PF01548">
    <property type="entry name" value="DEDD_Tnp_IS110"/>
    <property type="match status" value="1"/>
</dbReference>
<dbReference type="InterPro" id="IPR003346">
    <property type="entry name" value="Transposase_20"/>
</dbReference>
<evidence type="ECO:0000259" key="1">
    <source>
        <dbReference type="Pfam" id="PF01548"/>
    </source>
</evidence>
<dbReference type="GO" id="GO:0003677">
    <property type="term" value="F:DNA binding"/>
    <property type="evidence" value="ECO:0007669"/>
    <property type="project" value="InterPro"/>
</dbReference>
<dbReference type="STRING" id="483547.GSUB_06560"/>
<name>A0A0B5FIA9_9BACT</name>
<dbReference type="GO" id="GO:0004803">
    <property type="term" value="F:transposase activity"/>
    <property type="evidence" value="ECO:0007669"/>
    <property type="project" value="InterPro"/>
</dbReference>
<organism evidence="3 5">
    <name type="scientific">Geoalkalibacter subterraneus</name>
    <dbReference type="NCBI Taxonomy" id="483547"/>
    <lineage>
        <taxon>Bacteria</taxon>
        <taxon>Pseudomonadati</taxon>
        <taxon>Thermodesulfobacteriota</taxon>
        <taxon>Desulfuromonadia</taxon>
        <taxon>Desulfuromonadales</taxon>
        <taxon>Geoalkalibacteraceae</taxon>
        <taxon>Geoalkalibacter</taxon>
    </lineage>
</organism>
<feature type="domain" description="Transposase IS116/IS110/IS902 C-terminal" evidence="2">
    <location>
        <begin position="281"/>
        <end position="360"/>
    </location>
</feature>
<dbReference type="InterPro" id="IPR047650">
    <property type="entry name" value="Transpos_IS110"/>
</dbReference>
<dbReference type="EMBL" id="CP010311">
    <property type="protein sequence ID" value="AJF07937.1"/>
    <property type="molecule type" value="Genomic_DNA"/>
</dbReference>
<evidence type="ECO:0000313" key="3">
    <source>
        <dbReference type="EMBL" id="AJF07937.1"/>
    </source>
</evidence>
<evidence type="ECO:0000313" key="4">
    <source>
        <dbReference type="EMBL" id="AJF07939.1"/>
    </source>
</evidence>
<proteinExistence type="predicted"/>
<reference evidence="3 5" key="1">
    <citation type="journal article" date="2015" name="Genome Announc.">
        <title>Genomes of Geoalkalibacter ferrihydriticus Z-0531T and Geoalkalibacter subterraneus Red1T, Two Haloalkaliphilic Metal-Reducing Deltaproteobacteria.</title>
        <authorList>
            <person name="Badalamenti J.P."/>
            <person name="Krajmalnik-Brown R."/>
            <person name="Torres C.I."/>
            <person name="Bond D.R."/>
        </authorList>
    </citation>
    <scope>NUCLEOTIDE SEQUENCE [LARGE SCALE GENOMIC DNA]</scope>
    <source>
        <strain evidence="3 5">Red1</strain>
    </source>
</reference>
<sequence>MRLPKHLVHLNACAAGIDVGSKSHFVAVPEGADPEPVREFSTFTDDLERLADWLLCCGVTTVAMESTGIYWIPVFEILESHGFEVRLVNARHVKNVPGRKSDVLDCQWLQQLHTYGLLRGAFRPADQVCALRAYVRQRATLVKISGSHIQHMQKAMAQMNLQLHNVVSNITGATGMRIIKAILEGERDPDTLAALRDNRCKNDAKTIARSLQGNFRPEHLFSLQQAVELYEFYLAKINECDRQILAQLKSFDAIGTEGDSGDDKPPASIDEALMRISGVDLTEIDGIDTTSALKIIAEIGIDMSRWKTDKHFTSWMSLAPGAKISGGKVLSSATQKNANRAAQAFRMAAFSLTRSKSYLGSYFRRMKARLGAPKAITATARKIATIVYKMLKNRTSYIDLGQDYYEERYQSRLVQNLKRNAKHLGFELVPTEGKIAAL</sequence>
<protein>
    <submittedName>
        <fullName evidence="3">Transposase</fullName>
    </submittedName>
</protein>
<dbReference type="PANTHER" id="PTHR33055">
    <property type="entry name" value="TRANSPOSASE FOR INSERTION SEQUENCE ELEMENT IS1111A"/>
    <property type="match status" value="1"/>
</dbReference>
<dbReference type="InterPro" id="IPR002525">
    <property type="entry name" value="Transp_IS110-like_N"/>
</dbReference>
<dbReference type="Proteomes" id="UP000035036">
    <property type="component" value="Chromosome"/>
</dbReference>
<feature type="domain" description="Transposase IS110-like N-terminal" evidence="1">
    <location>
        <begin position="15"/>
        <end position="159"/>
    </location>
</feature>
<evidence type="ECO:0000259" key="2">
    <source>
        <dbReference type="Pfam" id="PF02371"/>
    </source>
</evidence>
<keyword evidence="5" id="KW-1185">Reference proteome</keyword>
<dbReference type="KEGG" id="gsb:GSUB_06560"/>